<dbReference type="SUPFAM" id="SSF48695">
    <property type="entry name" value="Multiheme cytochromes"/>
    <property type="match status" value="1"/>
</dbReference>
<dbReference type="EMBL" id="UOES01000547">
    <property type="protein sequence ID" value="VAW29324.1"/>
    <property type="molecule type" value="Genomic_DNA"/>
</dbReference>
<name>A0A3B0VBU2_9ZZZZ</name>
<dbReference type="InterPro" id="IPR036280">
    <property type="entry name" value="Multihaem_cyt_sf"/>
</dbReference>
<accession>A0A3B0VBU2</accession>
<dbReference type="Pfam" id="PF14522">
    <property type="entry name" value="Cytochrome_C7"/>
    <property type="match status" value="1"/>
</dbReference>
<proteinExistence type="predicted"/>
<evidence type="ECO:0000259" key="1">
    <source>
        <dbReference type="Pfam" id="PF14522"/>
    </source>
</evidence>
<dbReference type="AlphaFoldDB" id="A0A3B0VBU2"/>
<gene>
    <name evidence="2" type="ORF">MNBD_BACTEROID06-518</name>
</gene>
<feature type="non-terminal residue" evidence="2">
    <location>
        <position position="1"/>
    </location>
</feature>
<sequence>QCHENGGYVDVYKAYAPITPHPEFINCKQCHVPVKSTGAFKPNGWQKMDAPTTKQQALLGSPPIIPHSLEMRNNCLACHAGPSAPQEIRVTHPNRVNCRQCHALNDNSKNITKIWTR</sequence>
<dbReference type="Gene3D" id="3.90.10.10">
    <property type="entry name" value="Cytochrome C3"/>
    <property type="match status" value="1"/>
</dbReference>
<protein>
    <recommendedName>
        <fullName evidence="1">Cytochrome c7-like domain-containing protein</fullName>
    </recommendedName>
</protein>
<reference evidence="2" key="1">
    <citation type="submission" date="2018-06" db="EMBL/GenBank/DDBJ databases">
        <authorList>
            <person name="Zhirakovskaya E."/>
        </authorList>
    </citation>
    <scope>NUCLEOTIDE SEQUENCE</scope>
</reference>
<dbReference type="InterPro" id="IPR029467">
    <property type="entry name" value="Cyt_c7-like"/>
</dbReference>
<organism evidence="2">
    <name type="scientific">hydrothermal vent metagenome</name>
    <dbReference type="NCBI Taxonomy" id="652676"/>
    <lineage>
        <taxon>unclassified sequences</taxon>
        <taxon>metagenomes</taxon>
        <taxon>ecological metagenomes</taxon>
    </lineage>
</organism>
<evidence type="ECO:0000313" key="2">
    <source>
        <dbReference type="EMBL" id="VAW29324.1"/>
    </source>
</evidence>
<feature type="domain" description="Cytochrome c7-like" evidence="1">
    <location>
        <begin position="24"/>
        <end position="102"/>
    </location>
</feature>